<feature type="region of interest" description="Disordered" evidence="2">
    <location>
        <begin position="1"/>
        <end position="24"/>
    </location>
</feature>
<organism evidence="3 4">
    <name type="scientific">Aspergillus sclerotialis</name>
    <dbReference type="NCBI Taxonomy" id="2070753"/>
    <lineage>
        <taxon>Eukaryota</taxon>
        <taxon>Fungi</taxon>
        <taxon>Dikarya</taxon>
        <taxon>Ascomycota</taxon>
        <taxon>Pezizomycotina</taxon>
        <taxon>Eurotiomycetes</taxon>
        <taxon>Eurotiomycetidae</taxon>
        <taxon>Eurotiales</taxon>
        <taxon>Aspergillaceae</taxon>
        <taxon>Aspergillus</taxon>
        <taxon>Aspergillus subgen. Polypaecilum</taxon>
    </lineage>
</organism>
<feature type="compositionally biased region" description="Polar residues" evidence="2">
    <location>
        <begin position="191"/>
        <end position="214"/>
    </location>
</feature>
<feature type="compositionally biased region" description="Low complexity" evidence="2">
    <location>
        <begin position="290"/>
        <end position="302"/>
    </location>
</feature>
<keyword evidence="1" id="KW-0175">Coiled coil</keyword>
<feature type="region of interest" description="Disordered" evidence="2">
    <location>
        <begin position="62"/>
        <end position="124"/>
    </location>
</feature>
<feature type="compositionally biased region" description="Pro residues" evidence="2">
    <location>
        <begin position="602"/>
        <end position="619"/>
    </location>
</feature>
<feature type="compositionally biased region" description="Polar residues" evidence="2">
    <location>
        <begin position="106"/>
        <end position="124"/>
    </location>
</feature>
<feature type="compositionally biased region" description="Polar residues" evidence="2">
    <location>
        <begin position="235"/>
        <end position="266"/>
    </location>
</feature>
<evidence type="ECO:0000313" key="3">
    <source>
        <dbReference type="EMBL" id="RJE24505.1"/>
    </source>
</evidence>
<accession>A0A3A3A3A0</accession>
<feature type="region of interest" description="Disordered" evidence="2">
    <location>
        <begin position="815"/>
        <end position="885"/>
    </location>
</feature>
<feature type="coiled-coil region" evidence="1">
    <location>
        <begin position="769"/>
        <end position="796"/>
    </location>
</feature>
<feature type="compositionally biased region" description="Polar residues" evidence="2">
    <location>
        <begin position="742"/>
        <end position="762"/>
    </location>
</feature>
<feature type="region of interest" description="Disordered" evidence="2">
    <location>
        <begin position="598"/>
        <end position="762"/>
    </location>
</feature>
<sequence>MSAMTSSHDTRTLQARPAGAAERPMMNENVVELVRFFQASNASPVSPVSPVLPQNASASNIFKAGHRRLRQLTMRQKKDSDSKSKPDDSYRHLMSVQRGELPAVSKTKSSQLKGSFEPNLSHSRSLDTMFTNSKSEVENIGQPWLEDTFERKDMEDQRAHRLSPLDLEEFTSMIKAAESSCTLGRDETPPSYEQSIQSRPSNCSTQPPATTENHNPAARSSGESPYRSGFLDNDTAGTVQSGENGNSAQPSETTNVSSSHQQSEGNGHSRDDYFNEITALPSEADHQHGSSAAEKSKQQSSENHGASGYAKRPSSSASIPERTSQPLKLFPEPPPPRTSSRGMWKAQDSRRPSLASSAASDERKCLPSVTEARSGSPMPLGNVLSHKDPIPRPHTTTDTRQVAIPSKEHTKSDDKNGGPAFLPMEEINAFPLPAPNRPPPELPKAGSTKESHKNRIENFNKSVVPANTNPRYLRQLSRLPSASGWKMLNENAARSSSPMPAACSGALPVQRGSSAGQDGASQGASSDQPSMAVTPQSRAEKVRALRMKDISQRRQQLKTRNLHHEDSTPALPQADSIAIERRNHDLKLDTGRRLQRIVAPAPTSPPPASPLPLDPPIRPPNADSYSRRYRSSPSSIKMPISRSAATSPDLGRSPQIKRSDSTRSASICHDIISNEKKSFDYSDSPIPSSDDEGRGTARSSRAFSSRRARRSARRSDSSALRITPHTRKQLHSDFIPPLSPRSEATTKSPPQSPRSDYTFRSTEHSASVIQALETRVANLERQNKILQAALTAALDASGHQMPDGLFNSLASFSGSKASPDTGRSVSSFTSNSSSMDESAWSMKQGKANLKSSSASRLDKWHATRDSSSFSSLESSMKGDGSHAKELEHAMRDLEYGWLPSVGEAQDVRNPQSL</sequence>
<feature type="compositionally biased region" description="Basic and acidic residues" evidence="2">
    <location>
        <begin position="385"/>
        <end position="397"/>
    </location>
</feature>
<dbReference type="OrthoDB" id="4188047at2759"/>
<feature type="compositionally biased region" description="Low complexity" evidence="2">
    <location>
        <begin position="866"/>
        <end position="875"/>
    </location>
</feature>
<evidence type="ECO:0000256" key="1">
    <source>
        <dbReference type="SAM" id="Coils"/>
    </source>
</evidence>
<feature type="region of interest" description="Disordered" evidence="2">
    <location>
        <begin position="553"/>
        <end position="579"/>
    </location>
</feature>
<evidence type="ECO:0000313" key="4">
    <source>
        <dbReference type="Proteomes" id="UP000266188"/>
    </source>
</evidence>
<comment type="caution">
    <text evidence="3">The sequence shown here is derived from an EMBL/GenBank/DDBJ whole genome shotgun (WGS) entry which is preliminary data.</text>
</comment>
<feature type="compositionally biased region" description="Low complexity" evidence="2">
    <location>
        <begin position="512"/>
        <end position="528"/>
    </location>
</feature>
<feature type="compositionally biased region" description="Pro residues" evidence="2">
    <location>
        <begin position="432"/>
        <end position="442"/>
    </location>
</feature>
<feature type="region of interest" description="Disordered" evidence="2">
    <location>
        <begin position="179"/>
        <end position="463"/>
    </location>
</feature>
<feature type="compositionally biased region" description="Basic and acidic residues" evidence="2">
    <location>
        <begin position="447"/>
        <end position="458"/>
    </location>
</feature>
<feature type="compositionally biased region" description="Basic and acidic residues" evidence="2">
    <location>
        <begin position="406"/>
        <end position="416"/>
    </location>
</feature>
<protein>
    <submittedName>
        <fullName evidence="3">Uncharacterized protein</fullName>
    </submittedName>
</protein>
<keyword evidence="4" id="KW-1185">Reference proteome</keyword>
<feature type="compositionally biased region" description="Low complexity" evidence="2">
    <location>
        <begin position="824"/>
        <end position="838"/>
    </location>
</feature>
<gene>
    <name evidence="3" type="ORF">PHISCL_03143</name>
</gene>
<feature type="region of interest" description="Disordered" evidence="2">
    <location>
        <begin position="490"/>
        <end position="541"/>
    </location>
</feature>
<dbReference type="AlphaFoldDB" id="A0A3A3A3A0"/>
<dbReference type="Proteomes" id="UP000266188">
    <property type="component" value="Unassembled WGS sequence"/>
</dbReference>
<reference evidence="4" key="1">
    <citation type="submission" date="2017-02" db="EMBL/GenBank/DDBJ databases">
        <authorList>
            <person name="Tafer H."/>
            <person name="Lopandic K."/>
        </authorList>
    </citation>
    <scope>NUCLEOTIDE SEQUENCE [LARGE SCALE GENOMIC DNA]</scope>
    <source>
        <strain evidence="4">CBS 366.77</strain>
    </source>
</reference>
<feature type="compositionally biased region" description="Polar residues" evidence="2">
    <location>
        <begin position="313"/>
        <end position="326"/>
    </location>
</feature>
<name>A0A3A3A3A0_9EURO</name>
<evidence type="ECO:0000256" key="2">
    <source>
        <dbReference type="SAM" id="MobiDB-lite"/>
    </source>
</evidence>
<dbReference type="EMBL" id="MVGC01000078">
    <property type="protein sequence ID" value="RJE24505.1"/>
    <property type="molecule type" value="Genomic_DNA"/>
</dbReference>
<proteinExistence type="predicted"/>
<feature type="compositionally biased region" description="Basic and acidic residues" evidence="2">
    <location>
        <begin position="76"/>
        <end position="91"/>
    </location>
</feature>